<dbReference type="EMBL" id="JAMRDG010000002">
    <property type="protein sequence ID" value="KAJ3691214.1"/>
    <property type="molecule type" value="Genomic_DNA"/>
</dbReference>
<gene>
    <name evidence="2" type="ORF">LUZ61_020378</name>
</gene>
<dbReference type="InterPro" id="IPR005174">
    <property type="entry name" value="KIB1-4_b-propeller"/>
</dbReference>
<dbReference type="PANTHER" id="PTHR44259:SF111">
    <property type="entry name" value="OS04G0167600 PROTEIN"/>
    <property type="match status" value="1"/>
</dbReference>
<proteinExistence type="predicted"/>
<evidence type="ECO:0000313" key="2">
    <source>
        <dbReference type="EMBL" id="KAJ3691214.1"/>
    </source>
</evidence>
<comment type="caution">
    <text evidence="2">The sequence shown here is derived from an EMBL/GenBank/DDBJ whole genome shotgun (WGS) entry which is preliminary data.</text>
</comment>
<evidence type="ECO:0000313" key="3">
    <source>
        <dbReference type="Proteomes" id="UP001210211"/>
    </source>
</evidence>
<sequence>MPDELLTSISKLLISPIDLTTFRSICDSWRAATPGLRFPPLLMFPFDSHQMTLEFYNLCDKTRITLHLPEAHNKVICGSSHGYLSLMDETGAVSLLNPFTKFLIELPPVDERIASTLFKEVTKQNGLWMIRSALDLVLTPLTKSKLTEVFFKDIILLSPSKFDGDDFVAIGMLGCSDEIAFCKKGDQTWTILDTKLSCNIISIACYRDKIYVIDFVGEMSMCHISSNATATLLPNMTAPPNTRRWNLVASKEELFLVAHTVNFNIDGNAVVLDYPTVVYQADFTTEEPSWCKVESIGSELTLFVSRCSGSNFLGKNISGCDGDSVYFSDVLYYTGEEEKEIHSIEVVHLLDGSIEDIETCHGQFQHSDVVSWFRPNLLRMKE</sequence>
<dbReference type="Pfam" id="PF03478">
    <property type="entry name" value="Beta-prop_KIB1-4"/>
    <property type="match status" value="1"/>
</dbReference>
<reference evidence="2 3" key="1">
    <citation type="journal article" date="2022" name="Cell">
        <title>Repeat-based holocentromeres influence genome architecture and karyotype evolution.</title>
        <authorList>
            <person name="Hofstatter P.G."/>
            <person name="Thangavel G."/>
            <person name="Lux T."/>
            <person name="Neumann P."/>
            <person name="Vondrak T."/>
            <person name="Novak P."/>
            <person name="Zhang M."/>
            <person name="Costa L."/>
            <person name="Castellani M."/>
            <person name="Scott A."/>
            <person name="Toegelov H."/>
            <person name="Fuchs J."/>
            <person name="Mata-Sucre Y."/>
            <person name="Dias Y."/>
            <person name="Vanzela A.L.L."/>
            <person name="Huettel B."/>
            <person name="Almeida C.C.S."/>
            <person name="Simkova H."/>
            <person name="Souza G."/>
            <person name="Pedrosa-Harand A."/>
            <person name="Macas J."/>
            <person name="Mayer K.F.X."/>
            <person name="Houben A."/>
            <person name="Marques A."/>
        </authorList>
    </citation>
    <scope>NUCLEOTIDE SEQUENCE [LARGE SCALE GENOMIC DNA]</scope>
    <source>
        <strain evidence="2">RhyTen1mFocal</strain>
    </source>
</reference>
<dbReference type="PANTHER" id="PTHR44259">
    <property type="entry name" value="OS07G0183000 PROTEIN-RELATED"/>
    <property type="match status" value="1"/>
</dbReference>
<dbReference type="AlphaFoldDB" id="A0AAD5ZDB4"/>
<dbReference type="InterPro" id="IPR050942">
    <property type="entry name" value="F-box_BR-signaling"/>
</dbReference>
<evidence type="ECO:0000259" key="1">
    <source>
        <dbReference type="Pfam" id="PF03478"/>
    </source>
</evidence>
<keyword evidence="3" id="KW-1185">Reference proteome</keyword>
<accession>A0AAD5ZDB4</accession>
<dbReference type="Proteomes" id="UP001210211">
    <property type="component" value="Unassembled WGS sequence"/>
</dbReference>
<feature type="domain" description="KIB1-4 beta-propeller" evidence="1">
    <location>
        <begin position="55"/>
        <end position="337"/>
    </location>
</feature>
<name>A0AAD5ZDB4_9POAL</name>
<protein>
    <recommendedName>
        <fullName evidence="1">KIB1-4 beta-propeller domain-containing protein</fullName>
    </recommendedName>
</protein>
<organism evidence="2 3">
    <name type="scientific">Rhynchospora tenuis</name>
    <dbReference type="NCBI Taxonomy" id="198213"/>
    <lineage>
        <taxon>Eukaryota</taxon>
        <taxon>Viridiplantae</taxon>
        <taxon>Streptophyta</taxon>
        <taxon>Embryophyta</taxon>
        <taxon>Tracheophyta</taxon>
        <taxon>Spermatophyta</taxon>
        <taxon>Magnoliopsida</taxon>
        <taxon>Liliopsida</taxon>
        <taxon>Poales</taxon>
        <taxon>Cyperaceae</taxon>
        <taxon>Cyperoideae</taxon>
        <taxon>Rhynchosporeae</taxon>
        <taxon>Rhynchospora</taxon>
    </lineage>
</organism>